<dbReference type="OrthoDB" id="9766019at2"/>
<sequence length="442" mass="47536">MAGRLAIDFGHTYTVAAYWRQATRQAETLYVPAITRPVRAGPGSGGTTVYAAPSLILYDQASEACWIGQEAAEKLRGAVDARPVYSQLKLDVITGKRIFGPAGSRWLCCQDMARDYLAAVICRAGQVLGLSSEAVITFTVPAEACQAETGWQRYGHWLKGAVKQAGFTRLEMVEHPWAAAWGAGLYVKPGDRFIVIDLEAELAEVAVAQAGQEADGNKERRLRVLSHVRDWLIEPEPGQDQELVIHTQLEHILRQALRQTAGRGYDGDGYAGVVLTGSGGLPALYKQAVHTFFAGIPVYDQCLLSAAACGAASLAAGIDACGYIRYNYGVRYWEPGQYRYQPVAARGTFYPSAGPVAELVIKASYDGQQEYALFIYRLGVEAGYCINGENPLILRTDQPALSGQPVIRATLSIDGAGQLSVTACDAGSGQIIAAAVPVVKLM</sequence>
<dbReference type="KEGG" id="sted:SPTER_47020"/>
<name>A0A517E0U1_9FIRM</name>
<reference evidence="1 2" key="1">
    <citation type="submission" date="2019-02" db="EMBL/GenBank/DDBJ databases">
        <title>Closed genome of Sporomusa termitida DSM 4440.</title>
        <authorList>
            <person name="Poehlein A."/>
            <person name="Daniel R."/>
        </authorList>
    </citation>
    <scope>NUCLEOTIDE SEQUENCE [LARGE SCALE GENOMIC DNA]</scope>
    <source>
        <strain evidence="1 2">DSM 4440</strain>
    </source>
</reference>
<organism evidence="1 2">
    <name type="scientific">Sporomusa termitida</name>
    <dbReference type="NCBI Taxonomy" id="2377"/>
    <lineage>
        <taxon>Bacteria</taxon>
        <taxon>Bacillati</taxon>
        <taxon>Bacillota</taxon>
        <taxon>Negativicutes</taxon>
        <taxon>Selenomonadales</taxon>
        <taxon>Sporomusaceae</taxon>
        <taxon>Sporomusa</taxon>
    </lineage>
</organism>
<dbReference type="RefSeq" id="WP_144352524.1">
    <property type="nucleotide sequence ID" value="NZ_CP036259.1"/>
</dbReference>
<dbReference type="SUPFAM" id="SSF53067">
    <property type="entry name" value="Actin-like ATPase domain"/>
    <property type="match status" value="2"/>
</dbReference>
<dbReference type="InterPro" id="IPR043129">
    <property type="entry name" value="ATPase_NBD"/>
</dbReference>
<dbReference type="EMBL" id="CP036259">
    <property type="protein sequence ID" value="QDR83221.1"/>
    <property type="molecule type" value="Genomic_DNA"/>
</dbReference>
<accession>A0A517E0U1</accession>
<proteinExistence type="predicted"/>
<dbReference type="Gene3D" id="3.30.420.40">
    <property type="match status" value="2"/>
</dbReference>
<evidence type="ECO:0008006" key="3">
    <source>
        <dbReference type="Google" id="ProtNLM"/>
    </source>
</evidence>
<evidence type="ECO:0000313" key="2">
    <source>
        <dbReference type="Proteomes" id="UP000320776"/>
    </source>
</evidence>
<protein>
    <recommendedName>
        <fullName evidence="3">Hsp70 family protein</fullName>
    </recommendedName>
</protein>
<dbReference type="AlphaFoldDB" id="A0A517E0U1"/>
<evidence type="ECO:0000313" key="1">
    <source>
        <dbReference type="EMBL" id="QDR83221.1"/>
    </source>
</evidence>
<gene>
    <name evidence="1" type="ORF">SPTER_47020</name>
</gene>
<keyword evidence="2" id="KW-1185">Reference proteome</keyword>
<dbReference type="Proteomes" id="UP000320776">
    <property type="component" value="Chromosome"/>
</dbReference>